<protein>
    <submittedName>
        <fullName evidence="1">Uncharacterized protein</fullName>
    </submittedName>
</protein>
<reference evidence="1" key="1">
    <citation type="submission" date="2022-12" db="EMBL/GenBank/DDBJ databases">
        <authorList>
            <person name="Petersen C."/>
        </authorList>
    </citation>
    <scope>NUCLEOTIDE SEQUENCE</scope>
    <source>
        <strain evidence="1">IBT 15544</strain>
    </source>
</reference>
<name>A0A9W9NAP7_9EURO</name>
<keyword evidence="2" id="KW-1185">Reference proteome</keyword>
<organism evidence="1 2">
    <name type="scientific">Penicillium cinerascens</name>
    <dbReference type="NCBI Taxonomy" id="70096"/>
    <lineage>
        <taxon>Eukaryota</taxon>
        <taxon>Fungi</taxon>
        <taxon>Dikarya</taxon>
        <taxon>Ascomycota</taxon>
        <taxon>Pezizomycotina</taxon>
        <taxon>Eurotiomycetes</taxon>
        <taxon>Eurotiomycetidae</taxon>
        <taxon>Eurotiales</taxon>
        <taxon>Aspergillaceae</taxon>
        <taxon>Penicillium</taxon>
    </lineage>
</organism>
<proteinExistence type="predicted"/>
<dbReference type="GeneID" id="83177128"/>
<dbReference type="AlphaFoldDB" id="A0A9W9NAP7"/>
<dbReference type="EMBL" id="JAPQKR010000005">
    <property type="protein sequence ID" value="KAJ5216358.1"/>
    <property type="molecule type" value="Genomic_DNA"/>
</dbReference>
<dbReference type="RefSeq" id="XP_058312171.1">
    <property type="nucleotide sequence ID" value="XM_058449827.1"/>
</dbReference>
<evidence type="ECO:0000313" key="2">
    <source>
        <dbReference type="Proteomes" id="UP001150904"/>
    </source>
</evidence>
<gene>
    <name evidence="1" type="ORF">N7498_002765</name>
</gene>
<comment type="caution">
    <text evidence="1">The sequence shown here is derived from an EMBL/GenBank/DDBJ whole genome shotgun (WGS) entry which is preliminary data.</text>
</comment>
<accession>A0A9W9NAP7</accession>
<dbReference type="Proteomes" id="UP001150904">
    <property type="component" value="Unassembled WGS sequence"/>
</dbReference>
<sequence>MRGPGLVVDESRVDLSSRSVDDKSENNMVLHVDWSERQLVLLLTDVSNSVNAAVNHVVPAPEELSIWPCPN</sequence>
<evidence type="ECO:0000313" key="1">
    <source>
        <dbReference type="EMBL" id="KAJ5216358.1"/>
    </source>
</evidence>
<reference evidence="1" key="2">
    <citation type="journal article" date="2023" name="IMA Fungus">
        <title>Comparative genomic study of the Penicillium genus elucidates a diverse pangenome and 15 lateral gene transfer events.</title>
        <authorList>
            <person name="Petersen C."/>
            <person name="Sorensen T."/>
            <person name="Nielsen M.R."/>
            <person name="Sondergaard T.E."/>
            <person name="Sorensen J.L."/>
            <person name="Fitzpatrick D.A."/>
            <person name="Frisvad J.C."/>
            <person name="Nielsen K.L."/>
        </authorList>
    </citation>
    <scope>NUCLEOTIDE SEQUENCE</scope>
    <source>
        <strain evidence="1">IBT 15544</strain>
    </source>
</reference>